<evidence type="ECO:0000256" key="4">
    <source>
        <dbReference type="ARBA" id="ARBA00023136"/>
    </source>
</evidence>
<evidence type="ECO:0000313" key="9">
    <source>
        <dbReference type="EnsemblFungi" id="MAPG_08052T0"/>
    </source>
</evidence>
<feature type="compositionally biased region" description="Acidic residues" evidence="6">
    <location>
        <begin position="407"/>
        <end position="416"/>
    </location>
</feature>
<sequence length="847" mass="91365">MEARQLVPTSGDDGRTSRARLCQAVNLPANGVLVMPGGEVITLSSPAAYKPACAPNTQPAIIAGAGGNGVGVDDATGIGGTHVVDLRDPFFASTFPQCYALAATTVVAYTLVIMLVITPRSFLDGGVVVLGRRGFTSGGSGSGTIGGRPWLQKVAALTVAISLTIATSNTYRMAEEQYASGYQDARQMQDEILNGTELKIIRIISDTFLWLAQAQTLIRLFPRQREKVIIKWTAFALITLDLIFDSLNSFHYTGPNNSRPGNFKDAIPALSYVFQLALGVLYAAWVIYYSLMKKKYAYYHPQMKNICLVAILSLFAILVPVVFFILDIAKPEFTGWGDYVRWVGAAAASVIVWEWVERIEALEREEKRDGILGREVFDGDEMLKPPSDSNWPRRNWAEKPPGGVDYDSGDGSDDGGEGGMRPRKRTATAAHARSRARRDTPTASGRGNMWPSVSSIAQRYRSRPNKDDGATPVAGSSRPAANHNRPAARFLQPPLWPSRPPQAATPVSRTDTASADSTVYAIRYHPLTETTTRTTAHPTPPPPPPPPHHLTAGRQQQQQRLNGQASAQHLDAGVSHHALTQAAALRLPTSSQPQTLQSPRSQQVSQVSRPETQNGNRSGMGSSQAGVVEPATNTPTDAAPEPTDAGGGGSSNDEQGGTASRWRALAIHLPRRRTPVSDAEAATPPPPPPPPPSSHVSRSRKSHVQRGAQGNRWDLRTRMEDFAATQAERIRERIRPTPDTESLPVTVIPAPPRRGAALAQLLEEEESQQAQPLVPESAQPGADHNSPDSPRSPARRWRRNSTGSASSSPRVEGGWAEPREASPLIGPPARIRAATTRGLSREGPPVP</sequence>
<dbReference type="OrthoDB" id="5393256at2759"/>
<evidence type="ECO:0000256" key="3">
    <source>
        <dbReference type="ARBA" id="ARBA00022989"/>
    </source>
</evidence>
<gene>
    <name evidence="8" type="ORF">MAPG_08052</name>
</gene>
<dbReference type="STRING" id="644358.A0A0C4E6C0"/>
<feature type="transmembrane region" description="Helical" evidence="7">
    <location>
        <begin position="272"/>
        <end position="291"/>
    </location>
</feature>
<feature type="compositionally biased region" description="Basic residues" evidence="6">
    <location>
        <begin position="421"/>
        <end position="436"/>
    </location>
</feature>
<accession>A0A0C4E6C0</accession>
<evidence type="ECO:0000256" key="5">
    <source>
        <dbReference type="ARBA" id="ARBA00038109"/>
    </source>
</evidence>
<reference evidence="10" key="2">
    <citation type="submission" date="2010-05" db="EMBL/GenBank/DDBJ databases">
        <title>The genome sequence of Magnaporthe poae strain ATCC 64411.</title>
        <authorList>
            <person name="Ma L.-J."/>
            <person name="Dead R."/>
            <person name="Young S."/>
            <person name="Zeng Q."/>
            <person name="Koehrsen M."/>
            <person name="Alvarado L."/>
            <person name="Berlin A."/>
            <person name="Chapman S.B."/>
            <person name="Chen Z."/>
            <person name="Freedman E."/>
            <person name="Gellesch M."/>
            <person name="Goldberg J."/>
            <person name="Griggs A."/>
            <person name="Gujja S."/>
            <person name="Heilman E.R."/>
            <person name="Heiman D."/>
            <person name="Hepburn T."/>
            <person name="Howarth C."/>
            <person name="Jen D."/>
            <person name="Larson L."/>
            <person name="Mehta T."/>
            <person name="Neiman D."/>
            <person name="Pearson M."/>
            <person name="Roberts A."/>
            <person name="Saif S."/>
            <person name="Shea T."/>
            <person name="Shenoy N."/>
            <person name="Sisk P."/>
            <person name="Stolte C."/>
            <person name="Sykes S."/>
            <person name="Walk T."/>
            <person name="White J."/>
            <person name="Yandava C."/>
            <person name="Haas B."/>
            <person name="Nusbaum C."/>
            <person name="Birren B."/>
        </authorList>
    </citation>
    <scope>NUCLEOTIDE SEQUENCE [LARGE SCALE GENOMIC DNA]</scope>
    <source>
        <strain evidence="10">ATCC 64411 / 73-15</strain>
    </source>
</reference>
<feature type="compositionally biased region" description="Polar residues" evidence="6">
    <location>
        <begin position="611"/>
        <end position="636"/>
    </location>
</feature>
<dbReference type="Proteomes" id="UP000011715">
    <property type="component" value="Unassembled WGS sequence"/>
</dbReference>
<comment type="subcellular location">
    <subcellularLocation>
        <location evidence="1">Membrane</location>
        <topology evidence="1">Multi-pass membrane protein</topology>
    </subcellularLocation>
</comment>
<dbReference type="EMBL" id="GL876972">
    <property type="protein sequence ID" value="KLU89075.1"/>
    <property type="molecule type" value="Genomic_DNA"/>
</dbReference>
<feature type="compositionally biased region" description="Low complexity" evidence="6">
    <location>
        <begin position="525"/>
        <end position="537"/>
    </location>
</feature>
<proteinExistence type="inferred from homology"/>
<reference evidence="8" key="1">
    <citation type="submission" date="2010-05" db="EMBL/GenBank/DDBJ databases">
        <title>The Genome Sequence of Magnaporthe poae strain ATCC 64411.</title>
        <authorList>
            <consortium name="The Broad Institute Genome Sequencing Platform"/>
            <consortium name="Broad Institute Genome Sequencing Center for Infectious Disease"/>
            <person name="Ma L.-J."/>
            <person name="Dead R."/>
            <person name="Young S."/>
            <person name="Zeng Q."/>
            <person name="Koehrsen M."/>
            <person name="Alvarado L."/>
            <person name="Berlin A."/>
            <person name="Chapman S.B."/>
            <person name="Chen Z."/>
            <person name="Freedman E."/>
            <person name="Gellesch M."/>
            <person name="Goldberg J."/>
            <person name="Griggs A."/>
            <person name="Gujja S."/>
            <person name="Heilman E.R."/>
            <person name="Heiman D."/>
            <person name="Hepburn T."/>
            <person name="Howarth C."/>
            <person name="Jen D."/>
            <person name="Larson L."/>
            <person name="Mehta T."/>
            <person name="Neiman D."/>
            <person name="Pearson M."/>
            <person name="Roberts A."/>
            <person name="Saif S."/>
            <person name="Shea T."/>
            <person name="Shenoy N."/>
            <person name="Sisk P."/>
            <person name="Stolte C."/>
            <person name="Sykes S."/>
            <person name="Walk T."/>
            <person name="White J."/>
            <person name="Yandava C."/>
            <person name="Haas B."/>
            <person name="Nusbaum C."/>
            <person name="Birren B."/>
        </authorList>
    </citation>
    <scope>NUCLEOTIDE SEQUENCE</scope>
    <source>
        <strain evidence="8">ATCC 64411</strain>
    </source>
</reference>
<dbReference type="eggNOG" id="ENOG502QWMT">
    <property type="taxonomic scope" value="Eukaryota"/>
</dbReference>
<comment type="similarity">
    <text evidence="5">Belongs to the palH/RIM21 family.</text>
</comment>
<dbReference type="InterPro" id="IPR014844">
    <property type="entry name" value="PalH"/>
</dbReference>
<dbReference type="OMA" id="AWVVYYA"/>
<feature type="compositionally biased region" description="Low complexity" evidence="6">
    <location>
        <begin position="478"/>
        <end position="489"/>
    </location>
</feature>
<reference evidence="8" key="3">
    <citation type="submission" date="2011-03" db="EMBL/GenBank/DDBJ databases">
        <title>Annotation of Magnaporthe poae ATCC 64411.</title>
        <authorList>
            <person name="Ma L.-J."/>
            <person name="Dead R."/>
            <person name="Young S.K."/>
            <person name="Zeng Q."/>
            <person name="Gargeya S."/>
            <person name="Fitzgerald M."/>
            <person name="Haas B."/>
            <person name="Abouelleil A."/>
            <person name="Alvarado L."/>
            <person name="Arachchi H.M."/>
            <person name="Berlin A."/>
            <person name="Brown A."/>
            <person name="Chapman S.B."/>
            <person name="Chen Z."/>
            <person name="Dunbar C."/>
            <person name="Freedman E."/>
            <person name="Gearin G."/>
            <person name="Gellesch M."/>
            <person name="Goldberg J."/>
            <person name="Griggs A."/>
            <person name="Gujja S."/>
            <person name="Heiman D."/>
            <person name="Howarth C."/>
            <person name="Larson L."/>
            <person name="Lui A."/>
            <person name="MacDonald P.J.P."/>
            <person name="Mehta T."/>
            <person name="Montmayeur A."/>
            <person name="Murphy C."/>
            <person name="Neiman D."/>
            <person name="Pearson M."/>
            <person name="Priest M."/>
            <person name="Roberts A."/>
            <person name="Saif S."/>
            <person name="Shea T."/>
            <person name="Shenoy N."/>
            <person name="Sisk P."/>
            <person name="Stolte C."/>
            <person name="Sykes S."/>
            <person name="Yandava C."/>
            <person name="Wortman J."/>
            <person name="Nusbaum C."/>
            <person name="Birren B."/>
        </authorList>
    </citation>
    <scope>NUCLEOTIDE SEQUENCE</scope>
    <source>
        <strain evidence="8">ATCC 64411</strain>
    </source>
</reference>
<feature type="region of interest" description="Disordered" evidence="6">
    <location>
        <begin position="379"/>
        <end position="571"/>
    </location>
</feature>
<feature type="compositionally biased region" description="Low complexity" evidence="6">
    <location>
        <begin position="597"/>
        <end position="610"/>
    </location>
</feature>
<dbReference type="GO" id="GO:0005886">
    <property type="term" value="C:plasma membrane"/>
    <property type="evidence" value="ECO:0007669"/>
    <property type="project" value="TreeGrafter"/>
</dbReference>
<dbReference type="EnsemblFungi" id="MAPG_08052T0">
    <property type="protein sequence ID" value="MAPG_08052T0"/>
    <property type="gene ID" value="MAPG_08052"/>
</dbReference>
<reference evidence="9" key="4">
    <citation type="journal article" date="2015" name="G3 (Bethesda)">
        <title>Genome sequences of three phytopathogenic species of the Magnaporthaceae family of fungi.</title>
        <authorList>
            <person name="Okagaki L.H."/>
            <person name="Nunes C.C."/>
            <person name="Sailsbery J."/>
            <person name="Clay B."/>
            <person name="Brown D."/>
            <person name="John T."/>
            <person name="Oh Y."/>
            <person name="Young N."/>
            <person name="Fitzgerald M."/>
            <person name="Haas B.J."/>
            <person name="Zeng Q."/>
            <person name="Young S."/>
            <person name="Adiconis X."/>
            <person name="Fan L."/>
            <person name="Levin J.Z."/>
            <person name="Mitchell T.K."/>
            <person name="Okubara P.A."/>
            <person name="Farman M.L."/>
            <person name="Kohn L.M."/>
            <person name="Birren B."/>
            <person name="Ma L.-J."/>
            <person name="Dean R.A."/>
        </authorList>
    </citation>
    <scope>NUCLEOTIDE SEQUENCE</scope>
    <source>
        <strain evidence="9">ATCC 64411 / 73-15</strain>
    </source>
</reference>
<dbReference type="Pfam" id="PF08733">
    <property type="entry name" value="PalH"/>
    <property type="match status" value="1"/>
</dbReference>
<evidence type="ECO:0000256" key="7">
    <source>
        <dbReference type="SAM" id="Phobius"/>
    </source>
</evidence>
<reference evidence="9" key="5">
    <citation type="submission" date="2015-06" db="UniProtKB">
        <authorList>
            <consortium name="EnsemblFungi"/>
        </authorList>
    </citation>
    <scope>IDENTIFICATION</scope>
    <source>
        <strain evidence="9">ATCC 64411</strain>
    </source>
</reference>
<keyword evidence="4 7" id="KW-0472">Membrane</keyword>
<dbReference type="VEuPathDB" id="FungiDB:MAPG_08052"/>
<dbReference type="AlphaFoldDB" id="A0A0C4E6C0"/>
<evidence type="ECO:0000256" key="2">
    <source>
        <dbReference type="ARBA" id="ARBA00022692"/>
    </source>
</evidence>
<feature type="transmembrane region" description="Helical" evidence="7">
    <location>
        <begin position="303"/>
        <end position="327"/>
    </location>
</feature>
<evidence type="ECO:0000256" key="1">
    <source>
        <dbReference type="ARBA" id="ARBA00004141"/>
    </source>
</evidence>
<feature type="compositionally biased region" description="Polar residues" evidence="6">
    <location>
        <begin position="800"/>
        <end position="809"/>
    </location>
</feature>
<keyword evidence="2 7" id="KW-0812">Transmembrane</keyword>
<protein>
    <submittedName>
        <fullName evidence="8">pH-response regulator protein palH/RIM21</fullName>
    </submittedName>
</protein>
<keyword evidence="3 7" id="KW-1133">Transmembrane helix</keyword>
<dbReference type="PANTHER" id="PTHR35779">
    <property type="entry name" value="PH-RESPONSE REGULATOR PROTEIN PALH/RIM21"/>
    <property type="match status" value="1"/>
</dbReference>
<evidence type="ECO:0000313" key="10">
    <source>
        <dbReference type="Proteomes" id="UP000011715"/>
    </source>
</evidence>
<dbReference type="EMBL" id="ADBL01001940">
    <property type="status" value="NOT_ANNOTATED_CDS"/>
    <property type="molecule type" value="Genomic_DNA"/>
</dbReference>
<feature type="transmembrane region" description="Helical" evidence="7">
    <location>
        <begin position="229"/>
        <end position="252"/>
    </location>
</feature>
<feature type="region of interest" description="Disordered" evidence="6">
    <location>
        <begin position="589"/>
        <end position="658"/>
    </location>
</feature>
<organism evidence="9 10">
    <name type="scientific">Magnaporthiopsis poae (strain ATCC 64411 / 73-15)</name>
    <name type="common">Kentucky bluegrass fungus</name>
    <name type="synonym">Magnaporthe poae</name>
    <dbReference type="NCBI Taxonomy" id="644358"/>
    <lineage>
        <taxon>Eukaryota</taxon>
        <taxon>Fungi</taxon>
        <taxon>Dikarya</taxon>
        <taxon>Ascomycota</taxon>
        <taxon>Pezizomycotina</taxon>
        <taxon>Sordariomycetes</taxon>
        <taxon>Sordariomycetidae</taxon>
        <taxon>Magnaporthales</taxon>
        <taxon>Magnaporthaceae</taxon>
        <taxon>Magnaporthiopsis</taxon>
    </lineage>
</organism>
<evidence type="ECO:0000313" key="8">
    <source>
        <dbReference type="EMBL" id="KLU89075.1"/>
    </source>
</evidence>
<feature type="compositionally biased region" description="Pro residues" evidence="6">
    <location>
        <begin position="683"/>
        <end position="693"/>
    </location>
</feature>
<name>A0A0C4E6C0_MAGP6</name>
<feature type="compositionally biased region" description="Basic and acidic residues" evidence="6">
    <location>
        <begin position="728"/>
        <end position="738"/>
    </location>
</feature>
<keyword evidence="10" id="KW-1185">Reference proteome</keyword>
<feature type="transmembrane region" description="Helical" evidence="7">
    <location>
        <begin position="99"/>
        <end position="117"/>
    </location>
</feature>
<feature type="compositionally biased region" description="Pro residues" evidence="6">
    <location>
        <begin position="538"/>
        <end position="548"/>
    </location>
</feature>
<feature type="region of interest" description="Disordered" evidence="6">
    <location>
        <begin position="672"/>
        <end position="847"/>
    </location>
</feature>
<dbReference type="GO" id="GO:0071467">
    <property type="term" value="P:cellular response to pH"/>
    <property type="evidence" value="ECO:0007669"/>
    <property type="project" value="TreeGrafter"/>
</dbReference>
<dbReference type="PANTHER" id="PTHR35779:SF1">
    <property type="entry name" value="PH-RESPONSE REGULATOR PROTEIN PALH_RIM21"/>
    <property type="match status" value="1"/>
</dbReference>
<feature type="compositionally biased region" description="Polar residues" evidence="6">
    <location>
        <begin position="505"/>
        <end position="517"/>
    </location>
</feature>
<evidence type="ECO:0000256" key="6">
    <source>
        <dbReference type="SAM" id="MobiDB-lite"/>
    </source>
</evidence>
<feature type="compositionally biased region" description="Polar residues" evidence="6">
    <location>
        <begin position="441"/>
        <end position="457"/>
    </location>
</feature>